<dbReference type="Proteomes" id="UP000481643">
    <property type="component" value="Unassembled WGS sequence"/>
</dbReference>
<dbReference type="EMBL" id="WBVX01000037">
    <property type="protein sequence ID" value="KAB2678070.1"/>
    <property type="molecule type" value="Genomic_DNA"/>
</dbReference>
<evidence type="ECO:0000313" key="1">
    <source>
        <dbReference type="EMBL" id="KAB2678070.1"/>
    </source>
</evidence>
<name>A0A6L3Y5H2_9HYPH</name>
<organism evidence="1 2">
    <name type="scientific">Brucella tritici</name>
    <dbReference type="NCBI Taxonomy" id="94626"/>
    <lineage>
        <taxon>Bacteria</taxon>
        <taxon>Pseudomonadati</taxon>
        <taxon>Pseudomonadota</taxon>
        <taxon>Alphaproteobacteria</taxon>
        <taxon>Hyphomicrobiales</taxon>
        <taxon>Brucellaceae</taxon>
        <taxon>Brucella/Ochrobactrum group</taxon>
        <taxon>Brucella</taxon>
    </lineage>
</organism>
<dbReference type="RefSeq" id="WP_151653549.1">
    <property type="nucleotide sequence ID" value="NZ_WBVX01000037.1"/>
</dbReference>
<gene>
    <name evidence="1" type="ORF">F9L08_24420</name>
</gene>
<protein>
    <submittedName>
        <fullName evidence="1">Uncharacterized protein</fullName>
    </submittedName>
</protein>
<accession>A0A6L3Y5H2</accession>
<sequence length="375" mass="43445">MSGKLHKIAGELGVVAENLDGSFILMDVRSLDHRPPQDQLWIVVDFDVPEREQAIEKAKQIGDQYGVPIRTSVYGDMEEDFIDTMRISGAAYQIGERPQFAKLTRKHPRLSRPRLHGWEIDVGWIGLVDRYFDIVDRVVPQDVGFKVVQIKEKFGGLRLYCQPVLPLMKTKQTDDDVIVSHQPRKLERWELELQMAKVLAEQRSYFFCERCGQPGRLRVRDGYYFTACDVHATNDGQIADVIDNQSIIRIDGRRLKYDPNQDEMVEIPSNFEEVEGLTDLEVRAIHRNLREQHELDDFTVLYAVKRLDWGNTGAGYFAIIRLNETKEIRLIETETWRQLSLPAEGAMSDAIKVYRDLADKTEAMLKRYRELKGFK</sequence>
<evidence type="ECO:0000313" key="2">
    <source>
        <dbReference type="Proteomes" id="UP000481643"/>
    </source>
</evidence>
<proteinExistence type="predicted"/>
<reference evidence="1 2" key="1">
    <citation type="submission" date="2019-09" db="EMBL/GenBank/DDBJ databases">
        <title>Taxonomic organization of the family Brucellaceae based on a phylogenomic approach.</title>
        <authorList>
            <person name="Leclercq S."/>
            <person name="Cloeckaert A."/>
            <person name="Zygmunt M.S."/>
        </authorList>
    </citation>
    <scope>NUCLEOTIDE SEQUENCE [LARGE SCALE GENOMIC DNA]</scope>
    <source>
        <strain evidence="1 2">WS1830</strain>
    </source>
</reference>
<dbReference type="AlphaFoldDB" id="A0A6L3Y5H2"/>
<comment type="caution">
    <text evidence="1">The sequence shown here is derived from an EMBL/GenBank/DDBJ whole genome shotgun (WGS) entry which is preliminary data.</text>
</comment>